<sequence length="128" mass="14828">MNLEPYIEFVKEKMEILSSFPRMSPLIYQAVKKALEVYDVKGEVYFFGSIIEGKFTVASDIDVAVLVDKIPEKRKEVVHKVFEILESNGLPWWFPLEIHFFTPSLFEAFKKGGANFVKAEDYLKNNTQ</sequence>
<dbReference type="KEGG" id="csty:KN1_11520"/>
<dbReference type="CDD" id="cd05403">
    <property type="entry name" value="NT_KNTase_like"/>
    <property type="match status" value="1"/>
</dbReference>
<dbReference type="EMBL" id="AP024597">
    <property type="protein sequence ID" value="BCU69855.1"/>
    <property type="molecule type" value="Genomic_DNA"/>
</dbReference>
<evidence type="ECO:0000259" key="1">
    <source>
        <dbReference type="Pfam" id="PF01909"/>
    </source>
</evidence>
<dbReference type="SUPFAM" id="SSF81301">
    <property type="entry name" value="Nucleotidyltransferase"/>
    <property type="match status" value="1"/>
</dbReference>
<dbReference type="InterPro" id="IPR002934">
    <property type="entry name" value="Polymerase_NTP_transf_dom"/>
</dbReference>
<dbReference type="RefSeq" id="WP_221289886.1">
    <property type="nucleotide sequence ID" value="NZ_AP024597.1"/>
</dbReference>
<dbReference type="GO" id="GO:0016779">
    <property type="term" value="F:nucleotidyltransferase activity"/>
    <property type="evidence" value="ECO:0007669"/>
    <property type="project" value="InterPro"/>
</dbReference>
<dbReference type="Proteomes" id="UP000825123">
    <property type="component" value="Chromosome"/>
</dbReference>
<evidence type="ECO:0000313" key="2">
    <source>
        <dbReference type="EMBL" id="BCU69855.1"/>
    </source>
</evidence>
<dbReference type="GeneID" id="66162887"/>
<dbReference type="Gene3D" id="3.30.460.10">
    <property type="entry name" value="Beta Polymerase, domain 2"/>
    <property type="match status" value="1"/>
</dbReference>
<dbReference type="PANTHER" id="PTHR37030:SF3">
    <property type="entry name" value="POLYMERASE NUCLEOTIDYL TRANSFERASE DOMAIN-CONTAINING PROTEIN"/>
    <property type="match status" value="1"/>
</dbReference>
<feature type="domain" description="Polymerase nucleotidyl transferase" evidence="1">
    <location>
        <begin position="33"/>
        <end position="74"/>
    </location>
</feature>
<dbReference type="Pfam" id="PF01909">
    <property type="entry name" value="NTP_transf_2"/>
    <property type="match status" value="1"/>
</dbReference>
<proteinExistence type="predicted"/>
<protein>
    <submittedName>
        <fullName evidence="2">Nucleotidyltransferase</fullName>
    </submittedName>
</protein>
<keyword evidence="3" id="KW-1185">Reference proteome</keyword>
<evidence type="ECO:0000313" key="3">
    <source>
        <dbReference type="Proteomes" id="UP000825123"/>
    </source>
</evidence>
<gene>
    <name evidence="2" type="ORF">KN1_11520</name>
</gene>
<organism evidence="2 3">
    <name type="scientific">Stygiolobus caldivivus</name>
    <dbReference type="NCBI Taxonomy" id="2824673"/>
    <lineage>
        <taxon>Archaea</taxon>
        <taxon>Thermoproteota</taxon>
        <taxon>Thermoprotei</taxon>
        <taxon>Sulfolobales</taxon>
        <taxon>Sulfolobaceae</taxon>
        <taxon>Stygiolobus</taxon>
    </lineage>
</organism>
<dbReference type="PANTHER" id="PTHR37030">
    <property type="entry name" value="NUCLEOTIDYLTRANSFERASE"/>
    <property type="match status" value="1"/>
</dbReference>
<dbReference type="AlphaFoldDB" id="A0A8D5ZJ03"/>
<name>A0A8D5ZJ03_9CREN</name>
<accession>A0A8D5ZJ03</accession>
<reference evidence="2 3" key="1">
    <citation type="submission" date="2021-04" db="EMBL/GenBank/DDBJ databases">
        <title>Complete genome sequence of Stygiolobus sp. KN-1.</title>
        <authorList>
            <person name="Nakamura K."/>
            <person name="Sakai H."/>
            <person name="Kurosawa N."/>
        </authorList>
    </citation>
    <scope>NUCLEOTIDE SEQUENCE [LARGE SCALE GENOMIC DNA]</scope>
    <source>
        <strain evidence="2 3">KN-1</strain>
    </source>
</reference>
<dbReference type="InterPro" id="IPR043519">
    <property type="entry name" value="NT_sf"/>
</dbReference>